<feature type="region of interest" description="Disordered" evidence="4">
    <location>
        <begin position="68"/>
        <end position="129"/>
    </location>
</feature>
<keyword evidence="2 3" id="KW-0040">ANK repeat</keyword>
<evidence type="ECO:0000256" key="2">
    <source>
        <dbReference type="ARBA" id="ARBA00023043"/>
    </source>
</evidence>
<dbReference type="Proteomes" id="UP000580250">
    <property type="component" value="Unassembled WGS sequence"/>
</dbReference>
<dbReference type="Pfam" id="PF12796">
    <property type="entry name" value="Ank_2"/>
    <property type="match status" value="1"/>
</dbReference>
<feature type="repeat" description="ANK" evidence="3">
    <location>
        <begin position="292"/>
        <end position="324"/>
    </location>
</feature>
<dbReference type="PROSITE" id="PS50297">
    <property type="entry name" value="ANK_REP_REGION"/>
    <property type="match status" value="2"/>
</dbReference>
<dbReference type="PROSITE" id="PS50088">
    <property type="entry name" value="ANK_REPEAT"/>
    <property type="match status" value="2"/>
</dbReference>
<dbReference type="AlphaFoldDB" id="A0A6V7UYX7"/>
<gene>
    <name evidence="6" type="ORF">MENT_LOCUS19174</name>
</gene>
<accession>A0A6V7UYX7</accession>
<comment type="caution">
    <text evidence="6">The sequence shown here is derived from an EMBL/GenBank/DDBJ whole genome shotgun (WGS) entry which is preliminary data.</text>
</comment>
<proteinExistence type="predicted"/>
<dbReference type="GO" id="GO:0045087">
    <property type="term" value="P:innate immune response"/>
    <property type="evidence" value="ECO:0007669"/>
    <property type="project" value="TreeGrafter"/>
</dbReference>
<reference evidence="6 7" key="1">
    <citation type="submission" date="2020-08" db="EMBL/GenBank/DDBJ databases">
        <authorList>
            <person name="Koutsovoulos G."/>
            <person name="Danchin GJ E."/>
        </authorList>
    </citation>
    <scope>NUCLEOTIDE SEQUENCE [LARGE SCALE GENOMIC DNA]</scope>
</reference>
<keyword evidence="1" id="KW-0677">Repeat</keyword>
<dbReference type="InterPro" id="IPR002110">
    <property type="entry name" value="Ankyrin_rpt"/>
</dbReference>
<dbReference type="GO" id="GO:0005737">
    <property type="term" value="C:cytoplasm"/>
    <property type="evidence" value="ECO:0007669"/>
    <property type="project" value="TreeGrafter"/>
</dbReference>
<sequence length="401" mass="44813">MSSNRKGIFSYFLIIFAILDPNSSSNKYRSPASGLSKSIFSAIKGVPVEEVNSKSAVRALANTGVHLSQIDKTSQKDDKKENKEKDKMKTTFKALIGHSSSKSRDGESSQRSTPKRDKNKKLTDSERGRRSFSCEMVVNTPNHCQKAQSINQINVAHCQQPQQNLITSSNSLICGSSLSVQSTNPPSTPALRGRSPSAASSICSKDEKLIDNGELKQPKIRLSICAKALFACANGQLQELRNLIKENPELINYKYPLCYRYSCLHIAAKSGDKNIVQYLVRNGADLNSKDEMHCTPLHAAAKAGQIEMVNMLIEMGADKYIRDAHGMLYSTYLDKHFKQYKNDPMKYSKTVKQSNCPSEEDDSISQSSNRSQISINSRHNYTFQSFRKPIGRAVRDFLHRK</sequence>
<feature type="compositionally biased region" description="Basic and acidic residues" evidence="4">
    <location>
        <begin position="102"/>
        <end position="129"/>
    </location>
</feature>
<keyword evidence="5" id="KW-0732">Signal</keyword>
<evidence type="ECO:0000256" key="1">
    <source>
        <dbReference type="ARBA" id="ARBA00022737"/>
    </source>
</evidence>
<evidence type="ECO:0000256" key="3">
    <source>
        <dbReference type="PROSITE-ProRule" id="PRU00023"/>
    </source>
</evidence>
<feature type="repeat" description="ANK" evidence="3">
    <location>
        <begin position="259"/>
        <end position="291"/>
    </location>
</feature>
<dbReference type="PANTHER" id="PTHR23206">
    <property type="entry name" value="MASK PROTEIN"/>
    <property type="match status" value="1"/>
</dbReference>
<feature type="signal peptide" evidence="5">
    <location>
        <begin position="1"/>
        <end position="24"/>
    </location>
</feature>
<name>A0A6V7UYX7_MELEN</name>
<evidence type="ECO:0000256" key="4">
    <source>
        <dbReference type="SAM" id="MobiDB-lite"/>
    </source>
</evidence>
<feature type="region of interest" description="Disordered" evidence="4">
    <location>
        <begin position="348"/>
        <end position="373"/>
    </location>
</feature>
<dbReference type="InterPro" id="IPR036770">
    <property type="entry name" value="Ankyrin_rpt-contain_sf"/>
</dbReference>
<feature type="chain" id="PRO_5027678488" evidence="5">
    <location>
        <begin position="25"/>
        <end position="401"/>
    </location>
</feature>
<feature type="compositionally biased region" description="Low complexity" evidence="4">
    <location>
        <begin position="364"/>
        <end position="373"/>
    </location>
</feature>
<protein>
    <submittedName>
        <fullName evidence="6">Uncharacterized protein</fullName>
    </submittedName>
</protein>
<dbReference type="InterPro" id="IPR051631">
    <property type="entry name" value="Ankyrin-KH/SAM_domain"/>
</dbReference>
<evidence type="ECO:0000313" key="7">
    <source>
        <dbReference type="Proteomes" id="UP000580250"/>
    </source>
</evidence>
<dbReference type="SMART" id="SM00248">
    <property type="entry name" value="ANK"/>
    <property type="match status" value="2"/>
</dbReference>
<dbReference type="Gene3D" id="1.25.40.20">
    <property type="entry name" value="Ankyrin repeat-containing domain"/>
    <property type="match status" value="1"/>
</dbReference>
<feature type="compositionally biased region" description="Basic and acidic residues" evidence="4">
    <location>
        <begin position="73"/>
        <end position="89"/>
    </location>
</feature>
<dbReference type="OrthoDB" id="194358at2759"/>
<dbReference type="PANTHER" id="PTHR23206:SF7">
    <property type="entry name" value="PROTEIN KINASE DOMAIN-CONTAINING PROTEIN"/>
    <property type="match status" value="1"/>
</dbReference>
<dbReference type="EMBL" id="CAJEWN010000133">
    <property type="protein sequence ID" value="CAD2167862.1"/>
    <property type="molecule type" value="Genomic_DNA"/>
</dbReference>
<organism evidence="6 7">
    <name type="scientific">Meloidogyne enterolobii</name>
    <name type="common">Root-knot nematode worm</name>
    <name type="synonym">Meloidogyne mayaguensis</name>
    <dbReference type="NCBI Taxonomy" id="390850"/>
    <lineage>
        <taxon>Eukaryota</taxon>
        <taxon>Metazoa</taxon>
        <taxon>Ecdysozoa</taxon>
        <taxon>Nematoda</taxon>
        <taxon>Chromadorea</taxon>
        <taxon>Rhabditida</taxon>
        <taxon>Tylenchina</taxon>
        <taxon>Tylenchomorpha</taxon>
        <taxon>Tylenchoidea</taxon>
        <taxon>Meloidogynidae</taxon>
        <taxon>Meloidogyninae</taxon>
        <taxon>Meloidogyne</taxon>
    </lineage>
</organism>
<evidence type="ECO:0000256" key="5">
    <source>
        <dbReference type="SAM" id="SignalP"/>
    </source>
</evidence>
<evidence type="ECO:0000313" key="6">
    <source>
        <dbReference type="EMBL" id="CAD2167862.1"/>
    </source>
</evidence>
<dbReference type="SUPFAM" id="SSF48403">
    <property type="entry name" value="Ankyrin repeat"/>
    <property type="match status" value="1"/>
</dbReference>